<evidence type="ECO:0000259" key="7">
    <source>
        <dbReference type="Pfam" id="PF08263"/>
    </source>
</evidence>
<dbReference type="InterPro" id="IPR032675">
    <property type="entry name" value="LRR_dom_sf"/>
</dbReference>
<dbReference type="Gramene" id="mRNA:HanXRQr2_Chr15g0676341">
    <property type="protein sequence ID" value="CDS:HanXRQr2_Chr15g0676341.1"/>
    <property type="gene ID" value="HanXRQr2_Chr15g0676341"/>
</dbReference>
<accession>A0A251S5X5</accession>
<dbReference type="EMBL" id="MNCJ02000330">
    <property type="protein sequence ID" value="KAF5763096.1"/>
    <property type="molecule type" value="Genomic_DNA"/>
</dbReference>
<keyword evidence="3 6" id="KW-0732">Signal</keyword>
<feature type="domain" description="Leucine-rich repeat-containing N-terminal plant-type" evidence="7">
    <location>
        <begin position="28"/>
        <end position="72"/>
    </location>
</feature>
<evidence type="ECO:0000256" key="5">
    <source>
        <dbReference type="ARBA" id="ARBA00023136"/>
    </source>
</evidence>
<dbReference type="PANTHER" id="PTHR48060">
    <property type="entry name" value="DNA DAMAGE-REPAIR/TOLERATION PROTEIN DRT100"/>
    <property type="match status" value="1"/>
</dbReference>
<name>A0A251S5X5_HELAN</name>
<reference evidence="9 11" key="1">
    <citation type="journal article" date="2017" name="Nature">
        <title>The sunflower genome provides insights into oil metabolism, flowering and Asterid evolution.</title>
        <authorList>
            <person name="Badouin H."/>
            <person name="Gouzy J."/>
            <person name="Grassa C.J."/>
            <person name="Murat F."/>
            <person name="Staton S.E."/>
            <person name="Cottret L."/>
            <person name="Lelandais-Briere C."/>
            <person name="Owens G.L."/>
            <person name="Carrere S."/>
            <person name="Mayjonade B."/>
            <person name="Legrand L."/>
            <person name="Gill N."/>
            <person name="Kane N.C."/>
            <person name="Bowers J.E."/>
            <person name="Hubner S."/>
            <person name="Bellec A."/>
            <person name="Berard A."/>
            <person name="Berges H."/>
            <person name="Blanchet N."/>
            <person name="Boniface M.C."/>
            <person name="Brunel D."/>
            <person name="Catrice O."/>
            <person name="Chaidir N."/>
            <person name="Claudel C."/>
            <person name="Donnadieu C."/>
            <person name="Faraut T."/>
            <person name="Fievet G."/>
            <person name="Helmstetter N."/>
            <person name="King M."/>
            <person name="Knapp S.J."/>
            <person name="Lai Z."/>
            <person name="Le Paslier M.C."/>
            <person name="Lippi Y."/>
            <person name="Lorenzon L."/>
            <person name="Mandel J.R."/>
            <person name="Marage G."/>
            <person name="Marchand G."/>
            <person name="Marquand E."/>
            <person name="Bret-Mestries E."/>
            <person name="Morien E."/>
            <person name="Nambeesan S."/>
            <person name="Nguyen T."/>
            <person name="Pegot-Espagnet P."/>
            <person name="Pouilly N."/>
            <person name="Raftis F."/>
            <person name="Sallet E."/>
            <person name="Schiex T."/>
            <person name="Thomas J."/>
            <person name="Vandecasteele C."/>
            <person name="Vares D."/>
            <person name="Vear F."/>
            <person name="Vautrin S."/>
            <person name="Crespi M."/>
            <person name="Mangin B."/>
            <person name="Burke J.M."/>
            <person name="Salse J."/>
            <person name="Munos S."/>
            <person name="Vincourt P."/>
            <person name="Rieseberg L.H."/>
            <person name="Langlade N.B."/>
        </authorList>
    </citation>
    <scope>NUCLEOTIDE SEQUENCE [LARGE SCALE GENOMIC DNA]</scope>
    <source>
        <strain evidence="11">cv. SF193</strain>
        <tissue evidence="9">Leaves</tissue>
    </source>
</reference>
<dbReference type="FunFam" id="3.80.10.10:FF:000400">
    <property type="entry name" value="Nuclear pore complex protein NUP107"/>
    <property type="match status" value="1"/>
</dbReference>
<evidence type="ECO:0000313" key="9">
    <source>
        <dbReference type="EMBL" id="KAF5763096.1"/>
    </source>
</evidence>
<protein>
    <submittedName>
        <fullName evidence="10">Putative leucine-rich repeat protein, plant-type</fullName>
    </submittedName>
    <submittedName>
        <fullName evidence="9">Transferase</fullName>
        <ecNumber evidence="9">2.7.-.-</ecNumber>
    </submittedName>
</protein>
<organism evidence="10 11">
    <name type="scientific">Helianthus annuus</name>
    <name type="common">Common sunflower</name>
    <dbReference type="NCBI Taxonomy" id="4232"/>
    <lineage>
        <taxon>Eukaryota</taxon>
        <taxon>Viridiplantae</taxon>
        <taxon>Streptophyta</taxon>
        <taxon>Embryophyta</taxon>
        <taxon>Tracheophyta</taxon>
        <taxon>Spermatophyta</taxon>
        <taxon>Magnoliopsida</taxon>
        <taxon>eudicotyledons</taxon>
        <taxon>Gunneridae</taxon>
        <taxon>Pentapetalae</taxon>
        <taxon>asterids</taxon>
        <taxon>campanulids</taxon>
        <taxon>Asterales</taxon>
        <taxon>Asteraceae</taxon>
        <taxon>Asteroideae</taxon>
        <taxon>Heliantheae alliance</taxon>
        <taxon>Heliantheae</taxon>
        <taxon>Helianthus</taxon>
    </lineage>
</organism>
<dbReference type="Pfam" id="PF08263">
    <property type="entry name" value="LRRNT_2"/>
    <property type="match status" value="1"/>
</dbReference>
<dbReference type="AlphaFoldDB" id="A0A251S5X5"/>
<evidence type="ECO:0000256" key="2">
    <source>
        <dbReference type="ARBA" id="ARBA00022614"/>
    </source>
</evidence>
<reference evidence="9" key="3">
    <citation type="submission" date="2020-06" db="EMBL/GenBank/DDBJ databases">
        <title>Helianthus annuus Genome sequencing and assembly Release 2.</title>
        <authorList>
            <person name="Gouzy J."/>
            <person name="Langlade N."/>
            <person name="Munos S."/>
        </authorList>
    </citation>
    <scope>NUCLEOTIDE SEQUENCE</scope>
    <source>
        <tissue evidence="9">Leaves</tissue>
    </source>
</reference>
<keyword evidence="4" id="KW-0677">Repeat</keyword>
<gene>
    <name evidence="10" type="ORF">HannXRQ_Chr15g0467171</name>
    <name evidence="9" type="ORF">HanXRQr2_Chr15g0676341</name>
</gene>
<proteinExistence type="predicted"/>
<keyword evidence="5" id="KW-0472">Membrane</keyword>
<dbReference type="InParanoid" id="A0A251S5X5"/>
<feature type="chain" id="PRO_5041059512" evidence="6">
    <location>
        <begin position="22"/>
        <end position="207"/>
    </location>
</feature>
<dbReference type="Pfam" id="PF23598">
    <property type="entry name" value="LRR_14"/>
    <property type="match status" value="1"/>
</dbReference>
<keyword evidence="11" id="KW-1185">Reference proteome</keyword>
<dbReference type="InterPro" id="IPR053211">
    <property type="entry name" value="DNA_repair-toleration"/>
</dbReference>
<dbReference type="PANTHER" id="PTHR48060:SF24">
    <property type="entry name" value="NON-SPECIFIC SERINE_THREONINE PROTEIN KINASE"/>
    <property type="match status" value="1"/>
</dbReference>
<evidence type="ECO:0000259" key="8">
    <source>
        <dbReference type="Pfam" id="PF23598"/>
    </source>
</evidence>
<comment type="subcellular location">
    <subcellularLocation>
        <location evidence="1">Membrane</location>
    </subcellularLocation>
</comment>
<evidence type="ECO:0000313" key="11">
    <source>
        <dbReference type="Proteomes" id="UP000215914"/>
    </source>
</evidence>
<dbReference type="STRING" id="4232.A0A251S5X5"/>
<dbReference type="Proteomes" id="UP000215914">
    <property type="component" value="Chromosome 15"/>
</dbReference>
<dbReference type="EMBL" id="CM007904">
    <property type="protein sequence ID" value="OTF93982.1"/>
    <property type="molecule type" value="Genomic_DNA"/>
</dbReference>
<feature type="signal peptide" evidence="6">
    <location>
        <begin position="1"/>
        <end position="21"/>
    </location>
</feature>
<evidence type="ECO:0000313" key="10">
    <source>
        <dbReference type="EMBL" id="OTF93982.1"/>
    </source>
</evidence>
<dbReference type="Gene3D" id="3.80.10.10">
    <property type="entry name" value="Ribonuclease Inhibitor"/>
    <property type="match status" value="1"/>
</dbReference>
<evidence type="ECO:0000256" key="1">
    <source>
        <dbReference type="ARBA" id="ARBA00004370"/>
    </source>
</evidence>
<dbReference type="InterPro" id="IPR055414">
    <property type="entry name" value="LRR_R13L4/SHOC2-like"/>
</dbReference>
<evidence type="ECO:0000256" key="3">
    <source>
        <dbReference type="ARBA" id="ARBA00022729"/>
    </source>
</evidence>
<evidence type="ECO:0000256" key="4">
    <source>
        <dbReference type="ARBA" id="ARBA00022737"/>
    </source>
</evidence>
<keyword evidence="9" id="KW-0808">Transferase</keyword>
<dbReference type="GO" id="GO:0016020">
    <property type="term" value="C:membrane"/>
    <property type="evidence" value="ECO:0007669"/>
    <property type="project" value="UniProtKB-SubCell"/>
</dbReference>
<dbReference type="EC" id="2.7.-.-" evidence="9"/>
<reference evidence="10" key="2">
    <citation type="submission" date="2017-02" db="EMBL/GenBank/DDBJ databases">
        <title>Sunflower complete genome.</title>
        <authorList>
            <person name="Langlade N."/>
            <person name="Munos S."/>
        </authorList>
    </citation>
    <scope>NUCLEOTIDE SEQUENCE [LARGE SCALE GENOMIC DNA]</scope>
    <source>
        <tissue evidence="10">Leaves</tissue>
    </source>
</reference>
<dbReference type="SUPFAM" id="SSF52058">
    <property type="entry name" value="L domain-like"/>
    <property type="match status" value="1"/>
</dbReference>
<sequence length="207" mass="22958">MLLNLLFILFIIFSSSLTASASKSEAAYALLKWKASLINQNNPLLSSWSLHPTRINQTTSIAPCTWYGVHCNDRGGVIKFNLSTSGLNGTLQNFTFSSFTSLAHLELRQNDIFGPIPVEIRRLSNLMFLDLSCNRFSGKIPSEIGMLTNLETLSLHSNTLKGNIPVSLGNLSKLGYLRVDDNKLSGSIPLELENLYNLVKVNIIRNK</sequence>
<dbReference type="OMA" id="SIWNMAN"/>
<evidence type="ECO:0000256" key="6">
    <source>
        <dbReference type="SAM" id="SignalP"/>
    </source>
</evidence>
<feature type="domain" description="Disease resistance R13L4/SHOC-2-like LRR" evidence="8">
    <location>
        <begin position="96"/>
        <end position="202"/>
    </location>
</feature>
<keyword evidence="2" id="KW-0433">Leucine-rich repeat</keyword>
<dbReference type="InterPro" id="IPR013210">
    <property type="entry name" value="LRR_N_plant-typ"/>
</dbReference>
<dbReference type="GO" id="GO:0016740">
    <property type="term" value="F:transferase activity"/>
    <property type="evidence" value="ECO:0007669"/>
    <property type="project" value="UniProtKB-KW"/>
</dbReference>